<keyword evidence="3" id="KW-1185">Reference proteome</keyword>
<dbReference type="Proteomes" id="UP001500507">
    <property type="component" value="Unassembled WGS sequence"/>
</dbReference>
<feature type="transmembrane region" description="Helical" evidence="1">
    <location>
        <begin position="20"/>
        <end position="39"/>
    </location>
</feature>
<sequence length="383" mass="43429">MKFTLLIKRIFKSIALLPSVIALIFLILGIGINLIEYDYSQIEFLKALLIEDREKIQHILAYVIGGIFTLTIFSFTMVMNVINSNINLFSPRLVPLLLSEQHHKIVLGFTTGTIVYAMVLSIRASGYEEGYFSGIATALAVCFAITCVFLYIYFLHHISISIHINFILHKSFSRTQKNIEKYKALTSDFGLKRDMIECRYEILSGHCGYIQMHKVEECLELIEKLDTNVVFVKYPGEFVLENDVILKSSKELSADNIKELIKHIPIDKDVPMNVVETGFKHLVEVAVKASSPAINDPGTALSAIHYLTQLFIKRHFVSQEGVFSANEKHLLGSSILSNKMLFKICYQEMINYMTNDPVLVRALKHSSDKINHHTTTGDYIVPS</sequence>
<comment type="caution">
    <text evidence="2">The sequence shown here is derived from an EMBL/GenBank/DDBJ whole genome shotgun (WGS) entry which is preliminary data.</text>
</comment>
<feature type="transmembrane region" description="Helical" evidence="1">
    <location>
        <begin position="131"/>
        <end position="154"/>
    </location>
</feature>
<evidence type="ECO:0000313" key="2">
    <source>
        <dbReference type="EMBL" id="GAA0872137.1"/>
    </source>
</evidence>
<accession>A0ABN1MG44</accession>
<evidence type="ECO:0000256" key="1">
    <source>
        <dbReference type="SAM" id="Phobius"/>
    </source>
</evidence>
<name>A0ABN1MG44_9FLAO</name>
<feature type="transmembrane region" description="Helical" evidence="1">
    <location>
        <begin position="102"/>
        <end position="119"/>
    </location>
</feature>
<protein>
    <recommendedName>
        <fullName evidence="4">DUF2254 domain-containing protein</fullName>
    </recommendedName>
</protein>
<dbReference type="RefSeq" id="WP_343764986.1">
    <property type="nucleotide sequence ID" value="NZ_BAAAFG010000013.1"/>
</dbReference>
<organism evidence="2 3">
    <name type="scientific">Gangjinia marincola</name>
    <dbReference type="NCBI Taxonomy" id="578463"/>
    <lineage>
        <taxon>Bacteria</taxon>
        <taxon>Pseudomonadati</taxon>
        <taxon>Bacteroidota</taxon>
        <taxon>Flavobacteriia</taxon>
        <taxon>Flavobacteriales</taxon>
        <taxon>Flavobacteriaceae</taxon>
        <taxon>Gangjinia</taxon>
    </lineage>
</organism>
<gene>
    <name evidence="2" type="ORF">GCM10009117_12840</name>
</gene>
<dbReference type="InterPro" id="IPR018723">
    <property type="entry name" value="DUF2254_membrane"/>
</dbReference>
<reference evidence="2 3" key="1">
    <citation type="journal article" date="2019" name="Int. J. Syst. Evol. Microbiol.">
        <title>The Global Catalogue of Microorganisms (GCM) 10K type strain sequencing project: providing services to taxonomists for standard genome sequencing and annotation.</title>
        <authorList>
            <consortium name="The Broad Institute Genomics Platform"/>
            <consortium name="The Broad Institute Genome Sequencing Center for Infectious Disease"/>
            <person name="Wu L."/>
            <person name="Ma J."/>
        </authorList>
    </citation>
    <scope>NUCLEOTIDE SEQUENCE [LARGE SCALE GENOMIC DNA]</scope>
    <source>
        <strain evidence="2 3">JCM 16082</strain>
    </source>
</reference>
<dbReference type="Pfam" id="PF10011">
    <property type="entry name" value="DUF2254"/>
    <property type="match status" value="1"/>
</dbReference>
<feature type="transmembrane region" description="Helical" evidence="1">
    <location>
        <begin position="59"/>
        <end position="82"/>
    </location>
</feature>
<dbReference type="EMBL" id="BAAAFG010000013">
    <property type="protein sequence ID" value="GAA0872137.1"/>
    <property type="molecule type" value="Genomic_DNA"/>
</dbReference>
<keyword evidence="1" id="KW-0812">Transmembrane</keyword>
<keyword evidence="1" id="KW-1133">Transmembrane helix</keyword>
<proteinExistence type="predicted"/>
<keyword evidence="1" id="KW-0472">Membrane</keyword>
<evidence type="ECO:0000313" key="3">
    <source>
        <dbReference type="Proteomes" id="UP001500507"/>
    </source>
</evidence>
<evidence type="ECO:0008006" key="4">
    <source>
        <dbReference type="Google" id="ProtNLM"/>
    </source>
</evidence>